<organism evidence="1 2">
    <name type="scientific">Entomophthora muscae</name>
    <dbReference type="NCBI Taxonomy" id="34485"/>
    <lineage>
        <taxon>Eukaryota</taxon>
        <taxon>Fungi</taxon>
        <taxon>Fungi incertae sedis</taxon>
        <taxon>Zoopagomycota</taxon>
        <taxon>Entomophthoromycotina</taxon>
        <taxon>Entomophthoromycetes</taxon>
        <taxon>Entomophthorales</taxon>
        <taxon>Entomophthoraceae</taxon>
        <taxon>Entomophthora</taxon>
    </lineage>
</organism>
<comment type="caution">
    <text evidence="1">The sequence shown here is derived from an EMBL/GenBank/DDBJ whole genome shotgun (WGS) entry which is preliminary data.</text>
</comment>
<reference evidence="1" key="1">
    <citation type="submission" date="2022-04" db="EMBL/GenBank/DDBJ databases">
        <title>Genome of the entomopathogenic fungus Entomophthora muscae.</title>
        <authorList>
            <person name="Elya C."/>
            <person name="Lovett B.R."/>
            <person name="Lee E."/>
            <person name="Macias A.M."/>
            <person name="Hajek A.E."/>
            <person name="De Bivort B.L."/>
            <person name="Kasson M.T."/>
            <person name="De Fine Licht H.H."/>
            <person name="Stajich J.E."/>
        </authorList>
    </citation>
    <scope>NUCLEOTIDE SEQUENCE</scope>
    <source>
        <strain evidence="1">Berkeley</strain>
    </source>
</reference>
<name>A0ACC2U962_9FUNG</name>
<evidence type="ECO:0000313" key="1">
    <source>
        <dbReference type="EMBL" id="KAJ9083590.1"/>
    </source>
</evidence>
<gene>
    <name evidence="1" type="ORF">DSO57_1033170</name>
</gene>
<keyword evidence="2" id="KW-1185">Reference proteome</keyword>
<proteinExistence type="predicted"/>
<protein>
    <submittedName>
        <fullName evidence="1">Uncharacterized protein</fullName>
    </submittedName>
</protein>
<dbReference type="Proteomes" id="UP001165960">
    <property type="component" value="Unassembled WGS sequence"/>
</dbReference>
<dbReference type="EMBL" id="QTSX02000968">
    <property type="protein sequence ID" value="KAJ9083590.1"/>
    <property type="molecule type" value="Genomic_DNA"/>
</dbReference>
<evidence type="ECO:0000313" key="2">
    <source>
        <dbReference type="Proteomes" id="UP001165960"/>
    </source>
</evidence>
<accession>A0ACC2U962</accession>
<sequence length="117" mass="13108">MSRGQFIGYGKLLNAPNVLSLHPFGMFQDFNLPEDEPQVISLFTAQDFPQISPIQKKEVLDFLNQFSDIFAKDSTDYSLAKGIIHQINTGDAPPSTLNHIAAVVWRTHRCLKSSNNC</sequence>